<dbReference type="InterPro" id="IPR036388">
    <property type="entry name" value="WH-like_DNA-bd_sf"/>
</dbReference>
<accession>C7MMN7</accession>
<dbReference type="PROSITE" id="PS50043">
    <property type="entry name" value="HTH_LUXR_2"/>
    <property type="match status" value="1"/>
</dbReference>
<dbReference type="GO" id="GO:0006355">
    <property type="term" value="P:regulation of DNA-templated transcription"/>
    <property type="evidence" value="ECO:0007669"/>
    <property type="project" value="InterPro"/>
</dbReference>
<keyword evidence="7" id="KW-1185">Reference proteome</keyword>
<evidence type="ECO:0000256" key="4">
    <source>
        <dbReference type="SAM" id="Phobius"/>
    </source>
</evidence>
<feature type="transmembrane region" description="Helical" evidence="4">
    <location>
        <begin position="132"/>
        <end position="150"/>
    </location>
</feature>
<dbReference type="InterPro" id="IPR016032">
    <property type="entry name" value="Sig_transdc_resp-reg_C-effctor"/>
</dbReference>
<feature type="transmembrane region" description="Helical" evidence="4">
    <location>
        <begin position="74"/>
        <end position="98"/>
    </location>
</feature>
<dbReference type="HOGENOM" id="CLU_056909_0_0_11"/>
<dbReference type="STRING" id="469378.Ccur_04540"/>
<feature type="transmembrane region" description="Helical" evidence="4">
    <location>
        <begin position="36"/>
        <end position="54"/>
    </location>
</feature>
<keyword evidence="3" id="KW-0804">Transcription</keyword>
<evidence type="ECO:0000313" key="7">
    <source>
        <dbReference type="Proteomes" id="UP000000954"/>
    </source>
</evidence>
<evidence type="ECO:0000256" key="2">
    <source>
        <dbReference type="ARBA" id="ARBA00023125"/>
    </source>
</evidence>
<dbReference type="PANTHER" id="PTHR44688:SF16">
    <property type="entry name" value="DNA-BINDING TRANSCRIPTIONAL ACTIVATOR DEVR_DOSR"/>
    <property type="match status" value="1"/>
</dbReference>
<protein>
    <submittedName>
        <fullName evidence="6">Response regulator containing a CheY-like receiver domain protein and an HTH DNA-binding domain protein</fullName>
    </submittedName>
</protein>
<feature type="transmembrane region" description="Helical" evidence="4">
    <location>
        <begin position="171"/>
        <end position="191"/>
    </location>
</feature>
<evidence type="ECO:0000259" key="5">
    <source>
        <dbReference type="PROSITE" id="PS50043"/>
    </source>
</evidence>
<keyword evidence="1" id="KW-0805">Transcription regulation</keyword>
<dbReference type="OrthoDB" id="3264440at2"/>
<keyword evidence="4" id="KW-0812">Transmembrane</keyword>
<evidence type="ECO:0000256" key="3">
    <source>
        <dbReference type="ARBA" id="ARBA00023163"/>
    </source>
</evidence>
<evidence type="ECO:0000313" key="6">
    <source>
        <dbReference type="EMBL" id="ACU94177.1"/>
    </source>
</evidence>
<dbReference type="GO" id="GO:0003677">
    <property type="term" value="F:DNA binding"/>
    <property type="evidence" value="ECO:0007669"/>
    <property type="project" value="UniProtKB-KW"/>
</dbReference>
<dbReference type="PANTHER" id="PTHR44688">
    <property type="entry name" value="DNA-BINDING TRANSCRIPTIONAL ACTIVATOR DEVR_DOSR"/>
    <property type="match status" value="1"/>
</dbReference>
<dbReference type="Gene3D" id="1.10.10.10">
    <property type="entry name" value="Winged helix-like DNA-binding domain superfamily/Winged helix DNA-binding domain"/>
    <property type="match status" value="1"/>
</dbReference>
<feature type="transmembrane region" description="Helical" evidence="4">
    <location>
        <begin position="105"/>
        <end position="126"/>
    </location>
</feature>
<dbReference type="RefSeq" id="WP_012802865.1">
    <property type="nucleotide sequence ID" value="NC_013170.1"/>
</dbReference>
<keyword evidence="4" id="KW-0472">Membrane</keyword>
<proteinExistence type="predicted"/>
<gene>
    <name evidence="6" type="ordered locus">Ccur_04540</name>
</gene>
<organism evidence="6 7">
    <name type="scientific">Cryptobacterium curtum (strain ATCC 700683 / DSM 15641 / CCUG 43107 / 12-3)</name>
    <dbReference type="NCBI Taxonomy" id="469378"/>
    <lineage>
        <taxon>Bacteria</taxon>
        <taxon>Bacillati</taxon>
        <taxon>Actinomycetota</taxon>
        <taxon>Coriobacteriia</taxon>
        <taxon>Eggerthellales</taxon>
        <taxon>Eggerthellaceae</taxon>
        <taxon>Cryptobacterium</taxon>
    </lineage>
</organism>
<dbReference type="EMBL" id="CP001682">
    <property type="protein sequence ID" value="ACU94177.1"/>
    <property type="molecule type" value="Genomic_DNA"/>
</dbReference>
<reference evidence="6 7" key="1">
    <citation type="journal article" date="2009" name="Stand. Genomic Sci.">
        <title>Complete genome sequence of Cryptobacterium curtum type strain (12-3).</title>
        <authorList>
            <person name="Mavrommatis K."/>
            <person name="Pukall R."/>
            <person name="Rohde C."/>
            <person name="Chen F."/>
            <person name="Sims D."/>
            <person name="Brettin T."/>
            <person name="Kuske C."/>
            <person name="Detter J.C."/>
            <person name="Han C."/>
            <person name="Lapidus A."/>
            <person name="Copeland A."/>
            <person name="Glavina Del Rio T."/>
            <person name="Nolan M."/>
            <person name="Lucas S."/>
            <person name="Tice H."/>
            <person name="Cheng J.F."/>
            <person name="Bruce D."/>
            <person name="Goodwin L."/>
            <person name="Pitluck S."/>
            <person name="Ovchinnikova G."/>
            <person name="Pati A."/>
            <person name="Ivanova N."/>
            <person name="Chen A."/>
            <person name="Palaniappan K."/>
            <person name="Chain P."/>
            <person name="D'haeseleer P."/>
            <person name="Goker M."/>
            <person name="Bristow J."/>
            <person name="Eisen J.A."/>
            <person name="Markowitz V."/>
            <person name="Hugenholtz P."/>
            <person name="Rohde M."/>
            <person name="Klenk H.P."/>
            <person name="Kyrpides N.C."/>
        </authorList>
    </citation>
    <scope>NUCLEOTIDE SEQUENCE [LARGE SCALE GENOMIC DNA]</scope>
    <source>
        <strain evidence="7">ATCC 700683 / DSM 15641 / 12-3</strain>
    </source>
</reference>
<dbReference type="CDD" id="cd06170">
    <property type="entry name" value="LuxR_C_like"/>
    <property type="match status" value="1"/>
</dbReference>
<dbReference type="Proteomes" id="UP000000954">
    <property type="component" value="Chromosome"/>
</dbReference>
<sequence>MMYTVLFYYTLIIMLFYTIVAATSFSAYFVSRRRSFLFIAIGFIFYFFDVSLVFKDDFVTPDAVFKAETFWEVGNPLATIITGLGTFLFLWMAICYYIGEKRKPVLYVPIIVWTISSSLLFVAITDLQWREFMFYLQRELLLFFSYAFLAHRYITTKDESVHALLGRHRRAFFIALVLTIGIILENVYFQLLFDASGAPDNMWFFAERNPMENMLFICFGVVALRNIQQTLQLRYEAPPQRDDATMAESIDRILPLYCKNHGLSKRESEVLRLIIMGKDNQNIASVMQLALSTVKVHVHNILKKTGQPDRKTLAKNFWSD</sequence>
<dbReference type="eggNOG" id="COG2197">
    <property type="taxonomic scope" value="Bacteria"/>
</dbReference>
<dbReference type="Pfam" id="PF00196">
    <property type="entry name" value="GerE"/>
    <property type="match status" value="1"/>
</dbReference>
<keyword evidence="4" id="KW-1133">Transmembrane helix</keyword>
<evidence type="ECO:0000256" key="1">
    <source>
        <dbReference type="ARBA" id="ARBA00023015"/>
    </source>
</evidence>
<dbReference type="AlphaFoldDB" id="C7MMN7"/>
<dbReference type="PRINTS" id="PR00038">
    <property type="entry name" value="HTHLUXR"/>
</dbReference>
<name>C7MMN7_CRYCD</name>
<feature type="domain" description="HTH luxR-type" evidence="5">
    <location>
        <begin position="256"/>
        <end position="320"/>
    </location>
</feature>
<dbReference type="SUPFAM" id="SSF46894">
    <property type="entry name" value="C-terminal effector domain of the bipartite response regulators"/>
    <property type="match status" value="1"/>
</dbReference>
<feature type="transmembrane region" description="Helical" evidence="4">
    <location>
        <begin position="6"/>
        <end position="29"/>
    </location>
</feature>
<dbReference type="SMART" id="SM00421">
    <property type="entry name" value="HTH_LUXR"/>
    <property type="match status" value="1"/>
</dbReference>
<keyword evidence="2 6" id="KW-0238">DNA-binding</keyword>
<dbReference type="InterPro" id="IPR000792">
    <property type="entry name" value="Tscrpt_reg_LuxR_C"/>
</dbReference>
<dbReference type="KEGG" id="ccu:Ccur_04540"/>
<dbReference type="PROSITE" id="PS00622">
    <property type="entry name" value="HTH_LUXR_1"/>
    <property type="match status" value="1"/>
</dbReference>